<keyword evidence="3" id="KW-1185">Reference proteome</keyword>
<dbReference type="AlphaFoldDB" id="A0A8I0GC38"/>
<dbReference type="PROSITE" id="PS50967">
    <property type="entry name" value="HRDC"/>
    <property type="match status" value="1"/>
</dbReference>
<dbReference type="InterPro" id="IPR010997">
    <property type="entry name" value="HRDC-like_sf"/>
</dbReference>
<feature type="domain" description="HRDC" evidence="1">
    <location>
        <begin position="224"/>
        <end position="305"/>
    </location>
</feature>
<dbReference type="EMBL" id="JACRUO010000001">
    <property type="protein sequence ID" value="MBD3688818.1"/>
    <property type="molecule type" value="Genomic_DNA"/>
</dbReference>
<dbReference type="SUPFAM" id="SSF53098">
    <property type="entry name" value="Ribonuclease H-like"/>
    <property type="match status" value="1"/>
</dbReference>
<accession>A0A8I0GC38</accession>
<dbReference type="InterPro" id="IPR044876">
    <property type="entry name" value="HRDC_dom_sf"/>
</dbReference>
<dbReference type="SMART" id="SM00341">
    <property type="entry name" value="HRDC"/>
    <property type="match status" value="1"/>
</dbReference>
<dbReference type="SMART" id="SM00474">
    <property type="entry name" value="35EXOc"/>
    <property type="match status" value="1"/>
</dbReference>
<gene>
    <name evidence="2" type="ORF">H8R10_00990</name>
</gene>
<proteinExistence type="predicted"/>
<dbReference type="CDD" id="cd06142">
    <property type="entry name" value="RNaseD_exo"/>
    <property type="match status" value="1"/>
</dbReference>
<dbReference type="InterPro" id="IPR002121">
    <property type="entry name" value="HRDC_dom"/>
</dbReference>
<dbReference type="InterPro" id="IPR041605">
    <property type="entry name" value="Exo_C"/>
</dbReference>
<reference evidence="2 3" key="1">
    <citation type="submission" date="2020-08" db="EMBL/GenBank/DDBJ databases">
        <title>Winkia gen. nov., sp. nov., isolated from faeces of the Anser albifrons in China.</title>
        <authorList>
            <person name="Liu Q."/>
        </authorList>
    </citation>
    <scope>NUCLEOTIDE SEQUENCE [LARGE SCALE GENOMIC DNA]</scope>
    <source>
        <strain evidence="2 3">C62</strain>
    </source>
</reference>
<dbReference type="Proteomes" id="UP000627538">
    <property type="component" value="Unassembled WGS sequence"/>
</dbReference>
<dbReference type="GO" id="GO:0008408">
    <property type="term" value="F:3'-5' exonuclease activity"/>
    <property type="evidence" value="ECO:0007669"/>
    <property type="project" value="InterPro"/>
</dbReference>
<dbReference type="Pfam" id="PF01612">
    <property type="entry name" value="DNA_pol_A_exo1"/>
    <property type="match status" value="1"/>
</dbReference>
<dbReference type="Gene3D" id="1.10.150.80">
    <property type="entry name" value="HRDC domain"/>
    <property type="match status" value="2"/>
</dbReference>
<protein>
    <submittedName>
        <fullName evidence="2">HRDC domain-containing protein</fullName>
    </submittedName>
</protein>
<dbReference type="InterPro" id="IPR036397">
    <property type="entry name" value="RNaseH_sf"/>
</dbReference>
<dbReference type="Pfam" id="PF00570">
    <property type="entry name" value="HRDC"/>
    <property type="match status" value="1"/>
</dbReference>
<organism evidence="2 3">
    <name type="scientific">Nanchangia anserum</name>
    <dbReference type="NCBI Taxonomy" id="2692125"/>
    <lineage>
        <taxon>Bacteria</taxon>
        <taxon>Bacillati</taxon>
        <taxon>Actinomycetota</taxon>
        <taxon>Actinomycetes</taxon>
        <taxon>Actinomycetales</taxon>
        <taxon>Actinomycetaceae</taxon>
        <taxon>Nanchangia</taxon>
    </lineage>
</organism>
<sequence>MTESAVPVTETPRGGIPDVCANADDVERAYRALAAGHGPLLCDVERAAGYVYSHRAYLVQLARAGSGIWLLDPIAAADAPAFAAIGELMGDNEVVLHAADQDLENLRELGMAPGRLFDTELAARLLGMTNVSLAGLHRDLLGIHLAKAHQTSDWSRRPLPDDWRAYAALDVDYLGQIRDILAARLVDAGREEWAEQECDHVLHAAPKPAKSDPWRVSGAGKLRDRRQLAALRALWQARDELGRRDDREPAKYLATRALVPLAELNPTSVRSAMRSIPELKFKRTRQHLDVWQNALDEARALDETELPPLRRAHEPGALAPMKDWRYRAPSALARLETIKAGLRAVSDVLGIRADLVLAPAAQRRLAWEGATEGDIEQRLRDLDARPWQIRLTRDLLERALAS</sequence>
<dbReference type="PANTHER" id="PTHR47649:SF1">
    <property type="entry name" value="RIBONUCLEASE D"/>
    <property type="match status" value="1"/>
</dbReference>
<dbReference type="PANTHER" id="PTHR47649">
    <property type="entry name" value="RIBONUCLEASE D"/>
    <property type="match status" value="1"/>
</dbReference>
<dbReference type="SUPFAM" id="SSF47819">
    <property type="entry name" value="HRDC-like"/>
    <property type="match status" value="1"/>
</dbReference>
<dbReference type="InterPro" id="IPR051086">
    <property type="entry name" value="RNase_D-like"/>
</dbReference>
<dbReference type="Pfam" id="PF18305">
    <property type="entry name" value="DNA_pol_A_exoN"/>
    <property type="match status" value="1"/>
</dbReference>
<evidence type="ECO:0000313" key="3">
    <source>
        <dbReference type="Proteomes" id="UP000627538"/>
    </source>
</evidence>
<dbReference type="GO" id="GO:0006139">
    <property type="term" value="P:nucleobase-containing compound metabolic process"/>
    <property type="evidence" value="ECO:0007669"/>
    <property type="project" value="InterPro"/>
</dbReference>
<dbReference type="RefSeq" id="WP_191070915.1">
    <property type="nucleotide sequence ID" value="NZ_CP060506.1"/>
</dbReference>
<evidence type="ECO:0000313" key="2">
    <source>
        <dbReference type="EMBL" id="MBD3688818.1"/>
    </source>
</evidence>
<comment type="caution">
    <text evidence="2">The sequence shown here is derived from an EMBL/GenBank/DDBJ whole genome shotgun (WGS) entry which is preliminary data.</text>
</comment>
<dbReference type="GO" id="GO:0003676">
    <property type="term" value="F:nucleic acid binding"/>
    <property type="evidence" value="ECO:0007669"/>
    <property type="project" value="InterPro"/>
</dbReference>
<evidence type="ECO:0000259" key="1">
    <source>
        <dbReference type="PROSITE" id="PS50967"/>
    </source>
</evidence>
<dbReference type="GO" id="GO:0000166">
    <property type="term" value="F:nucleotide binding"/>
    <property type="evidence" value="ECO:0007669"/>
    <property type="project" value="InterPro"/>
</dbReference>
<dbReference type="Gene3D" id="3.30.420.10">
    <property type="entry name" value="Ribonuclease H-like superfamily/Ribonuclease H"/>
    <property type="match status" value="1"/>
</dbReference>
<dbReference type="InterPro" id="IPR002562">
    <property type="entry name" value="3'-5'_exonuclease_dom"/>
</dbReference>
<dbReference type="InterPro" id="IPR012337">
    <property type="entry name" value="RNaseH-like_sf"/>
</dbReference>
<name>A0A8I0GC38_9ACTO</name>